<dbReference type="AlphaFoldDB" id="A0AAD8HXT2"/>
<dbReference type="PANTHER" id="PTHR22594:SF34">
    <property type="entry name" value="ASPARAGINE--TRNA LIGASE, MITOCHONDRIAL-RELATED"/>
    <property type="match status" value="1"/>
</dbReference>
<keyword evidence="2" id="KW-0436">Ligase</keyword>
<dbReference type="GO" id="GO:0005524">
    <property type="term" value="F:ATP binding"/>
    <property type="evidence" value="ECO:0007669"/>
    <property type="project" value="UniProtKB-KW"/>
</dbReference>
<dbReference type="EMBL" id="JAUIZM010000007">
    <property type="protein sequence ID" value="KAK1374711.1"/>
    <property type="molecule type" value="Genomic_DNA"/>
</dbReference>
<organism evidence="3 4">
    <name type="scientific">Heracleum sosnowskyi</name>
    <dbReference type="NCBI Taxonomy" id="360622"/>
    <lineage>
        <taxon>Eukaryota</taxon>
        <taxon>Viridiplantae</taxon>
        <taxon>Streptophyta</taxon>
        <taxon>Embryophyta</taxon>
        <taxon>Tracheophyta</taxon>
        <taxon>Spermatophyta</taxon>
        <taxon>Magnoliopsida</taxon>
        <taxon>eudicotyledons</taxon>
        <taxon>Gunneridae</taxon>
        <taxon>Pentapetalae</taxon>
        <taxon>asterids</taxon>
        <taxon>campanulids</taxon>
        <taxon>Apiales</taxon>
        <taxon>Apiaceae</taxon>
        <taxon>Apioideae</taxon>
        <taxon>apioid superclade</taxon>
        <taxon>Tordylieae</taxon>
        <taxon>Tordyliinae</taxon>
        <taxon>Heracleum</taxon>
    </lineage>
</organism>
<evidence type="ECO:0000256" key="1">
    <source>
        <dbReference type="ARBA" id="ARBA00022917"/>
    </source>
</evidence>
<comment type="caution">
    <text evidence="3">The sequence shown here is derived from an EMBL/GenBank/DDBJ whole genome shotgun (WGS) entry which is preliminary data.</text>
</comment>
<evidence type="ECO:0000313" key="3">
    <source>
        <dbReference type="EMBL" id="KAK1374711.1"/>
    </source>
</evidence>
<dbReference type="SUPFAM" id="SSF50249">
    <property type="entry name" value="Nucleic acid-binding proteins"/>
    <property type="match status" value="1"/>
</dbReference>
<keyword evidence="4" id="KW-1185">Reference proteome</keyword>
<keyword evidence="1" id="KW-0648">Protein biosynthesis</keyword>
<dbReference type="GO" id="GO:0006421">
    <property type="term" value="P:asparaginyl-tRNA aminoacylation"/>
    <property type="evidence" value="ECO:0007669"/>
    <property type="project" value="TreeGrafter"/>
</dbReference>
<reference evidence="3" key="1">
    <citation type="submission" date="2023-02" db="EMBL/GenBank/DDBJ databases">
        <title>Genome of toxic invasive species Heracleum sosnowskyi carries increased number of genes despite the absence of recent whole-genome duplications.</title>
        <authorList>
            <person name="Schelkunov M."/>
            <person name="Shtratnikova V."/>
            <person name="Makarenko M."/>
            <person name="Klepikova A."/>
            <person name="Omelchenko D."/>
            <person name="Novikova G."/>
            <person name="Obukhova E."/>
            <person name="Bogdanov V."/>
            <person name="Penin A."/>
            <person name="Logacheva M."/>
        </authorList>
    </citation>
    <scope>NUCLEOTIDE SEQUENCE</scope>
    <source>
        <strain evidence="3">Hsosn_3</strain>
        <tissue evidence="3">Leaf</tissue>
    </source>
</reference>
<gene>
    <name evidence="3" type="ORF">POM88_030904</name>
</gene>
<dbReference type="PANTHER" id="PTHR22594">
    <property type="entry name" value="ASPARTYL/LYSYL-TRNA SYNTHETASE"/>
    <property type="match status" value="1"/>
</dbReference>
<sequence>MATAAVLSPATTLRLNPFYATVRFLSFRRKPLPTALLPSLLKPPQTPNPNPLFPPQIHTHYCVKPSFSGGRKFSSVIAAAISPEKAVEKQKGEVLGSDNEVKKFRKRLRIVDIKGGDDEGLDRLGENLVVRGWIRTLRGQSSVTFIEVNDGSCLSNMQCVVSSDAEGYDQVIMYKRLCNS</sequence>
<dbReference type="GO" id="GO:0004816">
    <property type="term" value="F:asparagine-tRNA ligase activity"/>
    <property type="evidence" value="ECO:0007669"/>
    <property type="project" value="TreeGrafter"/>
</dbReference>
<keyword evidence="2" id="KW-0030">Aminoacyl-tRNA synthetase</keyword>
<proteinExistence type="predicted"/>
<protein>
    <submittedName>
        <fullName evidence="3">OB domain-containing protein</fullName>
    </submittedName>
</protein>
<dbReference type="Gene3D" id="2.40.50.140">
    <property type="entry name" value="Nucleic acid-binding proteins"/>
    <property type="match status" value="1"/>
</dbReference>
<name>A0AAD8HXT2_9APIA</name>
<reference evidence="3" key="2">
    <citation type="submission" date="2023-05" db="EMBL/GenBank/DDBJ databases">
        <authorList>
            <person name="Schelkunov M.I."/>
        </authorList>
    </citation>
    <scope>NUCLEOTIDE SEQUENCE</scope>
    <source>
        <strain evidence="3">Hsosn_3</strain>
        <tissue evidence="3">Leaf</tissue>
    </source>
</reference>
<dbReference type="CDD" id="cd04318">
    <property type="entry name" value="EcAsnRS_like_N"/>
    <property type="match status" value="1"/>
</dbReference>
<accession>A0AAD8HXT2</accession>
<dbReference type="GO" id="GO:0005739">
    <property type="term" value="C:mitochondrion"/>
    <property type="evidence" value="ECO:0007669"/>
    <property type="project" value="TreeGrafter"/>
</dbReference>
<evidence type="ECO:0000313" key="4">
    <source>
        <dbReference type="Proteomes" id="UP001237642"/>
    </source>
</evidence>
<dbReference type="Proteomes" id="UP001237642">
    <property type="component" value="Unassembled WGS sequence"/>
</dbReference>
<evidence type="ECO:0000256" key="2">
    <source>
        <dbReference type="ARBA" id="ARBA00023146"/>
    </source>
</evidence>
<dbReference type="InterPro" id="IPR012340">
    <property type="entry name" value="NA-bd_OB-fold"/>
</dbReference>